<keyword evidence="3" id="KW-1185">Reference proteome</keyword>
<proteinExistence type="predicted"/>
<accession>A0A834K3V3</accession>
<feature type="compositionally biased region" description="Basic and acidic residues" evidence="1">
    <location>
        <begin position="12"/>
        <end position="24"/>
    </location>
</feature>
<reference evidence="2" key="1">
    <citation type="journal article" date="2020" name="G3 (Bethesda)">
        <title>High-Quality Assemblies for Three Invasive Social Wasps from the &lt;i&gt;Vespula&lt;/i&gt; Genus.</title>
        <authorList>
            <person name="Harrop T.W.R."/>
            <person name="Guhlin J."/>
            <person name="McLaughlin G.M."/>
            <person name="Permina E."/>
            <person name="Stockwell P."/>
            <person name="Gilligan J."/>
            <person name="Le Lec M.F."/>
            <person name="Gruber M.A.M."/>
            <person name="Quinn O."/>
            <person name="Lovegrove M."/>
            <person name="Duncan E.J."/>
            <person name="Remnant E.J."/>
            <person name="Van Eeckhoven J."/>
            <person name="Graham B."/>
            <person name="Knapp R.A."/>
            <person name="Langford K.W."/>
            <person name="Kronenberg Z."/>
            <person name="Press M.O."/>
            <person name="Eacker S.M."/>
            <person name="Wilson-Rankin E.E."/>
            <person name="Purcell J."/>
            <person name="Lester P.J."/>
            <person name="Dearden P.K."/>
        </authorList>
    </citation>
    <scope>NUCLEOTIDE SEQUENCE</scope>
    <source>
        <strain evidence="2">Volc-1</strain>
    </source>
</reference>
<feature type="compositionally biased region" description="Polar residues" evidence="1">
    <location>
        <begin position="1"/>
        <end position="11"/>
    </location>
</feature>
<sequence length="212" mass="23433">MTMDVRSSNLPDQRRDEVEVRRNELSTNSYENRCRAPVGPLGAVGSLCTRAGAILGLAVERGFPKEIFGMNGKLITNDAPSVALELPKVILVKKDYCTPWTSEVIYTSYLFSETTNYAAAMLPGEWAMGANITRRQVPLEELLYDVATNFIEIIITYVADYLRDGRPSSVQGPDLENQNSLDSDAEMKFGEWSSASEFAIISEDGRGHGRAL</sequence>
<dbReference type="Proteomes" id="UP000600918">
    <property type="component" value="Unassembled WGS sequence"/>
</dbReference>
<organism evidence="2 3">
    <name type="scientific">Vespula pensylvanica</name>
    <name type="common">Western yellow jacket</name>
    <name type="synonym">Wasp</name>
    <dbReference type="NCBI Taxonomy" id="30213"/>
    <lineage>
        <taxon>Eukaryota</taxon>
        <taxon>Metazoa</taxon>
        <taxon>Ecdysozoa</taxon>
        <taxon>Arthropoda</taxon>
        <taxon>Hexapoda</taxon>
        <taxon>Insecta</taxon>
        <taxon>Pterygota</taxon>
        <taxon>Neoptera</taxon>
        <taxon>Endopterygota</taxon>
        <taxon>Hymenoptera</taxon>
        <taxon>Apocrita</taxon>
        <taxon>Aculeata</taxon>
        <taxon>Vespoidea</taxon>
        <taxon>Vespidae</taxon>
        <taxon>Vespinae</taxon>
        <taxon>Vespula</taxon>
    </lineage>
</organism>
<protein>
    <submittedName>
        <fullName evidence="2">Uncharacterized protein</fullName>
    </submittedName>
</protein>
<dbReference type="EMBL" id="JACSDY010000018">
    <property type="protein sequence ID" value="KAF7399924.1"/>
    <property type="molecule type" value="Genomic_DNA"/>
</dbReference>
<name>A0A834K3V3_VESPE</name>
<evidence type="ECO:0000313" key="3">
    <source>
        <dbReference type="Proteomes" id="UP000600918"/>
    </source>
</evidence>
<feature type="region of interest" description="Disordered" evidence="1">
    <location>
        <begin position="1"/>
        <end position="24"/>
    </location>
</feature>
<gene>
    <name evidence="2" type="ORF">H0235_015661</name>
</gene>
<comment type="caution">
    <text evidence="2">The sequence shown here is derived from an EMBL/GenBank/DDBJ whole genome shotgun (WGS) entry which is preliminary data.</text>
</comment>
<evidence type="ECO:0000256" key="1">
    <source>
        <dbReference type="SAM" id="MobiDB-lite"/>
    </source>
</evidence>
<evidence type="ECO:0000313" key="2">
    <source>
        <dbReference type="EMBL" id="KAF7399924.1"/>
    </source>
</evidence>
<dbReference type="AlphaFoldDB" id="A0A834K3V3"/>